<name>A0ABQ5CIM8_9ASTR</name>
<proteinExistence type="predicted"/>
<dbReference type="Proteomes" id="UP001151760">
    <property type="component" value="Unassembled WGS sequence"/>
</dbReference>
<protein>
    <recommendedName>
        <fullName evidence="3">Reverse transcriptase domain-containing protein</fullName>
    </recommendedName>
</protein>
<evidence type="ECO:0000313" key="1">
    <source>
        <dbReference type="EMBL" id="GJT26603.1"/>
    </source>
</evidence>
<organism evidence="1 2">
    <name type="scientific">Tanacetum coccineum</name>
    <dbReference type="NCBI Taxonomy" id="301880"/>
    <lineage>
        <taxon>Eukaryota</taxon>
        <taxon>Viridiplantae</taxon>
        <taxon>Streptophyta</taxon>
        <taxon>Embryophyta</taxon>
        <taxon>Tracheophyta</taxon>
        <taxon>Spermatophyta</taxon>
        <taxon>Magnoliopsida</taxon>
        <taxon>eudicotyledons</taxon>
        <taxon>Gunneridae</taxon>
        <taxon>Pentapetalae</taxon>
        <taxon>asterids</taxon>
        <taxon>campanulids</taxon>
        <taxon>Asterales</taxon>
        <taxon>Asteraceae</taxon>
        <taxon>Asteroideae</taxon>
        <taxon>Anthemideae</taxon>
        <taxon>Anthemidinae</taxon>
        <taxon>Tanacetum</taxon>
    </lineage>
</organism>
<keyword evidence="2" id="KW-1185">Reference proteome</keyword>
<evidence type="ECO:0000313" key="2">
    <source>
        <dbReference type="Proteomes" id="UP001151760"/>
    </source>
</evidence>
<sequence>MIPLSRGSFDVIVGIDWLSKRKFVIVCYEKVIRIPLEGDEIFRVHEEHTLGAAKALMNAKVDEPRISDIPVKYELSVEQEEAFQTLKNDLCDTPINRIKATWFRATDGKKRRREFVLYGSNLGSIGRKCNGCDPCIKVLGVKAAMSKTFGLLQQPEIALSEKLRYNHHGFITKFPRSQYVSMSDLGDGRLDRPIRNENSRADQLRVEDDELPRGLADAPKVFSDAIDSILLRHPPSGMDKVNDTDSSPERIRSVCRMLNLHVAIDENQGRARQNSRLIEEPVEIMDREIRKLKHKKVVLVKVRWNSKRGPEFTWEHEDQKRIKYPQLFMDRVFEPAS</sequence>
<accession>A0ABQ5CIM8</accession>
<evidence type="ECO:0008006" key="3">
    <source>
        <dbReference type="Google" id="ProtNLM"/>
    </source>
</evidence>
<dbReference type="Pfam" id="PF08284">
    <property type="entry name" value="RVP_2"/>
    <property type="match status" value="1"/>
</dbReference>
<comment type="caution">
    <text evidence="1">The sequence shown here is derived from an EMBL/GenBank/DDBJ whole genome shotgun (WGS) entry which is preliminary data.</text>
</comment>
<dbReference type="EMBL" id="BQNB010014306">
    <property type="protein sequence ID" value="GJT26603.1"/>
    <property type="molecule type" value="Genomic_DNA"/>
</dbReference>
<reference evidence="1" key="1">
    <citation type="journal article" date="2022" name="Int. J. Mol. Sci.">
        <title>Draft Genome of Tanacetum Coccineum: Genomic Comparison of Closely Related Tanacetum-Family Plants.</title>
        <authorList>
            <person name="Yamashiro T."/>
            <person name="Shiraishi A."/>
            <person name="Nakayama K."/>
            <person name="Satake H."/>
        </authorList>
    </citation>
    <scope>NUCLEOTIDE SEQUENCE</scope>
</reference>
<reference evidence="1" key="2">
    <citation type="submission" date="2022-01" db="EMBL/GenBank/DDBJ databases">
        <authorList>
            <person name="Yamashiro T."/>
            <person name="Shiraishi A."/>
            <person name="Satake H."/>
            <person name="Nakayama K."/>
        </authorList>
    </citation>
    <scope>NUCLEOTIDE SEQUENCE</scope>
</reference>
<gene>
    <name evidence="1" type="ORF">Tco_0906878</name>
</gene>